<feature type="transmembrane region" description="Helical" evidence="13">
    <location>
        <begin position="177"/>
        <end position="195"/>
    </location>
</feature>
<evidence type="ECO:0000313" key="16">
    <source>
        <dbReference type="Proteomes" id="UP000886861"/>
    </source>
</evidence>
<dbReference type="AlphaFoldDB" id="A0A9D1NF16"/>
<dbReference type="CDD" id="cd06158">
    <property type="entry name" value="S2P-M50_like_1"/>
    <property type="match status" value="1"/>
</dbReference>
<dbReference type="GO" id="GO:0046872">
    <property type="term" value="F:metal ion binding"/>
    <property type="evidence" value="ECO:0007669"/>
    <property type="project" value="UniProtKB-KW"/>
</dbReference>
<keyword evidence="6 13" id="KW-0812">Transmembrane</keyword>
<evidence type="ECO:0000256" key="5">
    <source>
        <dbReference type="ARBA" id="ARBA00022670"/>
    </source>
</evidence>
<keyword evidence="5 15" id="KW-0645">Protease</keyword>
<evidence type="ECO:0000256" key="1">
    <source>
        <dbReference type="ARBA" id="ARBA00001947"/>
    </source>
</evidence>
<dbReference type="InterPro" id="IPR044537">
    <property type="entry name" value="Rip2-like"/>
</dbReference>
<evidence type="ECO:0000256" key="6">
    <source>
        <dbReference type="ARBA" id="ARBA00022692"/>
    </source>
</evidence>
<dbReference type="PANTHER" id="PTHR35864">
    <property type="entry name" value="ZINC METALLOPROTEASE MJ0611-RELATED"/>
    <property type="match status" value="1"/>
</dbReference>
<dbReference type="Proteomes" id="UP000886861">
    <property type="component" value="Unassembled WGS sequence"/>
</dbReference>
<feature type="transmembrane region" description="Helical" evidence="13">
    <location>
        <begin position="12"/>
        <end position="34"/>
    </location>
</feature>
<comment type="caution">
    <text evidence="15">The sequence shown here is derived from an EMBL/GenBank/DDBJ whole genome shotgun (WGS) entry which is preliminary data.</text>
</comment>
<evidence type="ECO:0000256" key="9">
    <source>
        <dbReference type="ARBA" id="ARBA00022833"/>
    </source>
</evidence>
<keyword evidence="8" id="KW-0378">Hydrolase</keyword>
<gene>
    <name evidence="15" type="ORF">IAA62_03880</name>
</gene>
<dbReference type="GO" id="GO:0005886">
    <property type="term" value="C:plasma membrane"/>
    <property type="evidence" value="ECO:0007669"/>
    <property type="project" value="UniProtKB-SubCell"/>
</dbReference>
<dbReference type="Pfam" id="PF02163">
    <property type="entry name" value="Peptidase_M50"/>
    <property type="match status" value="1"/>
</dbReference>
<organism evidence="15 16">
    <name type="scientific">Candidatus Caccopulliclostridium gallistercoris</name>
    <dbReference type="NCBI Taxonomy" id="2840719"/>
    <lineage>
        <taxon>Bacteria</taxon>
        <taxon>Bacillati</taxon>
        <taxon>Bacillota</taxon>
        <taxon>Clostridia</taxon>
        <taxon>Candidatus Caccopulliclostridium</taxon>
    </lineage>
</organism>
<reference evidence="15" key="2">
    <citation type="journal article" date="2021" name="PeerJ">
        <title>Extensive microbial diversity within the chicken gut microbiome revealed by metagenomics and culture.</title>
        <authorList>
            <person name="Gilroy R."/>
            <person name="Ravi A."/>
            <person name="Getino M."/>
            <person name="Pursley I."/>
            <person name="Horton D.L."/>
            <person name="Alikhan N.F."/>
            <person name="Baker D."/>
            <person name="Gharbi K."/>
            <person name="Hall N."/>
            <person name="Watson M."/>
            <person name="Adriaenssens E.M."/>
            <person name="Foster-Nyarko E."/>
            <person name="Jarju S."/>
            <person name="Secka A."/>
            <person name="Antonio M."/>
            <person name="Oren A."/>
            <person name="Chaudhuri R.R."/>
            <person name="La Ragione R."/>
            <person name="Hildebrand F."/>
            <person name="Pallen M.J."/>
        </authorList>
    </citation>
    <scope>NUCLEOTIDE SEQUENCE</scope>
    <source>
        <strain evidence="15">CHK186-9395</strain>
    </source>
</reference>
<feature type="transmembrane region" description="Helical" evidence="13">
    <location>
        <begin position="132"/>
        <end position="156"/>
    </location>
</feature>
<dbReference type="InterPro" id="IPR008915">
    <property type="entry name" value="Peptidase_M50"/>
</dbReference>
<dbReference type="EMBL" id="DVOJ01000014">
    <property type="protein sequence ID" value="HIV01671.1"/>
    <property type="molecule type" value="Genomic_DNA"/>
</dbReference>
<comment type="subcellular location">
    <subcellularLocation>
        <location evidence="2">Cell membrane</location>
        <topology evidence="2">Multi-pass membrane protein</topology>
    </subcellularLocation>
</comment>
<evidence type="ECO:0000256" key="8">
    <source>
        <dbReference type="ARBA" id="ARBA00022801"/>
    </source>
</evidence>
<dbReference type="InterPro" id="IPR052348">
    <property type="entry name" value="Metallopeptidase_M50B"/>
</dbReference>
<keyword evidence="4" id="KW-1003">Cell membrane</keyword>
<dbReference type="GO" id="GO:0008237">
    <property type="term" value="F:metallopeptidase activity"/>
    <property type="evidence" value="ECO:0007669"/>
    <property type="project" value="UniProtKB-KW"/>
</dbReference>
<evidence type="ECO:0000256" key="12">
    <source>
        <dbReference type="ARBA" id="ARBA00023136"/>
    </source>
</evidence>
<keyword evidence="7" id="KW-0479">Metal-binding</keyword>
<keyword evidence="11" id="KW-0482">Metalloprotease</keyword>
<evidence type="ECO:0000256" key="10">
    <source>
        <dbReference type="ARBA" id="ARBA00022989"/>
    </source>
</evidence>
<comment type="cofactor">
    <cofactor evidence="1">
        <name>Zn(2+)</name>
        <dbReference type="ChEBI" id="CHEBI:29105"/>
    </cofactor>
</comment>
<name>A0A9D1NF16_9FIRM</name>
<sequence length="221" mass="25334">MIYFLLSLSRELSVWAILAFIVAYFLSVCIGMTAHEFSHAFVATKMGDDTPRLTGRLTLNPFAHISGLGMLCFLLVGFGWAKPVEVNPLRFKKFRAGMAWVSISGILTNIILAFIFSGLFYFSLLLNPNNLFFFFLQYFLLFSFVVNISLAIFNLLPIYPLDGFNFIKSFCKYDNKFVTFMEKYGSIILLIIIITPIFDLFYSYVVTGIENLFFGFWGLFI</sequence>
<evidence type="ECO:0000256" key="7">
    <source>
        <dbReference type="ARBA" id="ARBA00022723"/>
    </source>
</evidence>
<evidence type="ECO:0000256" key="2">
    <source>
        <dbReference type="ARBA" id="ARBA00004651"/>
    </source>
</evidence>
<feature type="transmembrane region" description="Helical" evidence="13">
    <location>
        <begin position="62"/>
        <end position="81"/>
    </location>
</feature>
<evidence type="ECO:0000256" key="11">
    <source>
        <dbReference type="ARBA" id="ARBA00023049"/>
    </source>
</evidence>
<dbReference type="GO" id="GO:0006508">
    <property type="term" value="P:proteolysis"/>
    <property type="evidence" value="ECO:0007669"/>
    <property type="project" value="UniProtKB-KW"/>
</dbReference>
<accession>A0A9D1NF16</accession>
<evidence type="ECO:0000313" key="15">
    <source>
        <dbReference type="EMBL" id="HIV01671.1"/>
    </source>
</evidence>
<dbReference type="PANTHER" id="PTHR35864:SF1">
    <property type="entry name" value="ZINC METALLOPROTEASE YWHC-RELATED"/>
    <property type="match status" value="1"/>
</dbReference>
<evidence type="ECO:0000256" key="4">
    <source>
        <dbReference type="ARBA" id="ARBA00022475"/>
    </source>
</evidence>
<keyword evidence="10 13" id="KW-1133">Transmembrane helix</keyword>
<proteinExistence type="inferred from homology"/>
<evidence type="ECO:0000256" key="13">
    <source>
        <dbReference type="SAM" id="Phobius"/>
    </source>
</evidence>
<comment type="similarity">
    <text evidence="3">Belongs to the peptidase M50B family.</text>
</comment>
<feature type="domain" description="Peptidase M50" evidence="14">
    <location>
        <begin position="136"/>
        <end position="187"/>
    </location>
</feature>
<evidence type="ECO:0000259" key="14">
    <source>
        <dbReference type="Pfam" id="PF02163"/>
    </source>
</evidence>
<keyword evidence="12 13" id="KW-0472">Membrane</keyword>
<protein>
    <submittedName>
        <fullName evidence="15">Site-2 protease family protein</fullName>
    </submittedName>
</protein>
<keyword evidence="9" id="KW-0862">Zinc</keyword>
<feature type="transmembrane region" description="Helical" evidence="13">
    <location>
        <begin position="101"/>
        <end position="126"/>
    </location>
</feature>
<reference evidence="15" key="1">
    <citation type="submission" date="2020-10" db="EMBL/GenBank/DDBJ databases">
        <authorList>
            <person name="Gilroy R."/>
        </authorList>
    </citation>
    <scope>NUCLEOTIDE SEQUENCE</scope>
    <source>
        <strain evidence="15">CHK186-9395</strain>
    </source>
</reference>
<evidence type="ECO:0000256" key="3">
    <source>
        <dbReference type="ARBA" id="ARBA00007931"/>
    </source>
</evidence>